<accession>A0ABU8U288</accession>
<evidence type="ECO:0000313" key="2">
    <source>
        <dbReference type="EMBL" id="MEJ8641995.1"/>
    </source>
</evidence>
<feature type="domain" description="Berberine/berberine-like" evidence="1">
    <location>
        <begin position="165"/>
        <end position="218"/>
    </location>
</feature>
<dbReference type="PANTHER" id="PTHR32448">
    <property type="entry name" value="OS08G0158400 PROTEIN"/>
    <property type="match status" value="1"/>
</dbReference>
<evidence type="ECO:0000259" key="1">
    <source>
        <dbReference type="Pfam" id="PF08031"/>
    </source>
</evidence>
<dbReference type="Proteomes" id="UP001382904">
    <property type="component" value="Unassembled WGS sequence"/>
</dbReference>
<comment type="caution">
    <text evidence="2">The sequence shown here is derived from an EMBL/GenBank/DDBJ whole genome shotgun (WGS) entry which is preliminary data.</text>
</comment>
<organism evidence="2 3">
    <name type="scientific">Streptomyces caledonius</name>
    <dbReference type="NCBI Taxonomy" id="3134107"/>
    <lineage>
        <taxon>Bacteria</taxon>
        <taxon>Bacillati</taxon>
        <taxon>Actinomycetota</taxon>
        <taxon>Actinomycetes</taxon>
        <taxon>Kitasatosporales</taxon>
        <taxon>Streptomycetaceae</taxon>
        <taxon>Streptomyces</taxon>
    </lineage>
</organism>
<reference evidence="2 3" key="1">
    <citation type="submission" date="2024-03" db="EMBL/GenBank/DDBJ databases">
        <title>Novel Streptomyces species of biotechnological and ecological value are a feature of Machair soil.</title>
        <authorList>
            <person name="Prole J.R."/>
            <person name="Goodfellow M."/>
            <person name="Allenby N."/>
            <person name="Ward A.C."/>
        </authorList>
    </citation>
    <scope>NUCLEOTIDE SEQUENCE [LARGE SCALE GENOMIC DNA]</scope>
    <source>
        <strain evidence="2 3">MS1.HAVA.3</strain>
    </source>
</reference>
<dbReference type="Gene3D" id="3.40.462.20">
    <property type="match status" value="1"/>
</dbReference>
<name>A0ABU8U288_9ACTN</name>
<dbReference type="EMBL" id="JBBKAM010000002">
    <property type="protein sequence ID" value="MEJ8641995.1"/>
    <property type="molecule type" value="Genomic_DNA"/>
</dbReference>
<protein>
    <submittedName>
        <fullName evidence="2">BBE domain-containing protein</fullName>
    </submittedName>
</protein>
<gene>
    <name evidence="2" type="ORF">WKI68_12030</name>
</gene>
<proteinExistence type="predicted"/>
<dbReference type="Pfam" id="PF08031">
    <property type="entry name" value="BBE"/>
    <property type="match status" value="1"/>
</dbReference>
<keyword evidence="3" id="KW-1185">Reference proteome</keyword>
<evidence type="ECO:0000313" key="3">
    <source>
        <dbReference type="Proteomes" id="UP001382904"/>
    </source>
</evidence>
<dbReference type="InterPro" id="IPR012951">
    <property type="entry name" value="BBE"/>
</dbReference>
<sequence length="223" mass="24757">MVTQIDATDPGAERALAEFIAFVGEGVGVDAQAAKPQRLPWLHGTKWPGFAGGDPTLRFEDKSAYMRKGFPKSQLDAIHRQLTRTDYANSAALLLIAGYGGRINSVPSEATAVPQRDSVLKLQFLAFWNDPAEDDKHVGWVREFYQDVYSGSGGVPVPGRVTDGCFVNYADKDLSDPRHNKSGVPWHSLYYKGNYPRLQRVKATWDPRNVFRHAQSIEPAARP</sequence>